<evidence type="ECO:0000256" key="6">
    <source>
        <dbReference type="ARBA" id="ARBA00035136"/>
    </source>
</evidence>
<keyword evidence="9" id="KW-1185">Reference proteome</keyword>
<keyword evidence="5 7" id="KW-0687">Ribonucleoprotein</keyword>
<dbReference type="RefSeq" id="WP_283757464.1">
    <property type="nucleotide sequence ID" value="NZ_JAQOSQ010000004.1"/>
</dbReference>
<dbReference type="PANTHER" id="PTHR33398:SF1">
    <property type="entry name" value="SMALL RIBOSOMAL SUBUNIT PROTEIN BS20C"/>
    <property type="match status" value="1"/>
</dbReference>
<reference evidence="8 9" key="1">
    <citation type="submission" date="2023-01" db="EMBL/GenBank/DDBJ databases">
        <title>Novel diversity within Roseofilum (Cyanobacteria; Desertifilaceae) from marine benthic mats with descriptions of four novel species.</title>
        <authorList>
            <person name="Wang Y."/>
            <person name="Berthold D.E."/>
            <person name="Hu J."/>
            <person name="Lefler F.W."/>
            <person name="Laughinghouse H.D. IV."/>
        </authorList>
    </citation>
    <scope>NUCLEOTIDE SEQUENCE [LARGE SCALE GENOMIC DNA]</scope>
    <source>
        <strain evidence="8 9">BLCC-M143</strain>
    </source>
</reference>
<comment type="caution">
    <text evidence="8">The sequence shown here is derived from an EMBL/GenBank/DDBJ whole genome shotgun (WGS) entry which is preliminary data.</text>
</comment>
<keyword evidence="4 7" id="KW-0689">Ribosomal protein</keyword>
<dbReference type="SUPFAM" id="SSF46992">
    <property type="entry name" value="Ribosomal protein S20"/>
    <property type="match status" value="1"/>
</dbReference>
<comment type="function">
    <text evidence="7">Binds directly to 16S ribosomal RNA.</text>
</comment>
<gene>
    <name evidence="7 8" type="primary">rpsT</name>
    <name evidence="7" type="synonym">rps20</name>
    <name evidence="8" type="ORF">PMH09_06345</name>
</gene>
<dbReference type="NCBIfam" id="TIGR00029">
    <property type="entry name" value="S20"/>
    <property type="match status" value="1"/>
</dbReference>
<evidence type="ECO:0000256" key="5">
    <source>
        <dbReference type="ARBA" id="ARBA00023274"/>
    </source>
</evidence>
<keyword evidence="3 7" id="KW-0694">RNA-binding</keyword>
<evidence type="ECO:0000256" key="1">
    <source>
        <dbReference type="ARBA" id="ARBA00007634"/>
    </source>
</evidence>
<dbReference type="Gene3D" id="1.20.58.110">
    <property type="entry name" value="Ribosomal protein S20"/>
    <property type="match status" value="1"/>
</dbReference>
<evidence type="ECO:0000256" key="7">
    <source>
        <dbReference type="HAMAP-Rule" id="MF_00500"/>
    </source>
</evidence>
<evidence type="ECO:0000256" key="4">
    <source>
        <dbReference type="ARBA" id="ARBA00022980"/>
    </source>
</evidence>
<evidence type="ECO:0000256" key="3">
    <source>
        <dbReference type="ARBA" id="ARBA00022884"/>
    </source>
</evidence>
<dbReference type="InterPro" id="IPR002583">
    <property type="entry name" value="Ribosomal_bS20"/>
</dbReference>
<proteinExistence type="inferred from homology"/>
<sequence>MPNIKSAIKRVQIAERNRLRNKAYKSAVRTLMKKFFTAVETHGSNPSEEAKKEITDLMSQAYSKIDKAVKRGVIHRNTAARRKARLAKALKPQVTEAAAS</sequence>
<evidence type="ECO:0000256" key="2">
    <source>
        <dbReference type="ARBA" id="ARBA00022730"/>
    </source>
</evidence>
<comment type="similarity">
    <text evidence="1 7">Belongs to the bacterial ribosomal protein bS20 family.</text>
</comment>
<dbReference type="PANTHER" id="PTHR33398">
    <property type="entry name" value="30S RIBOSOMAL PROTEIN S20"/>
    <property type="match status" value="1"/>
</dbReference>
<protein>
    <recommendedName>
        <fullName evidence="6 7">Small ribosomal subunit protein bS20</fullName>
    </recommendedName>
</protein>
<dbReference type="GO" id="GO:0005840">
    <property type="term" value="C:ribosome"/>
    <property type="evidence" value="ECO:0007669"/>
    <property type="project" value="UniProtKB-KW"/>
</dbReference>
<accession>A0ABT7BVI0</accession>
<evidence type="ECO:0000313" key="8">
    <source>
        <dbReference type="EMBL" id="MDJ1182812.1"/>
    </source>
</evidence>
<dbReference type="Proteomes" id="UP001232992">
    <property type="component" value="Unassembled WGS sequence"/>
</dbReference>
<dbReference type="EMBL" id="JAQOSQ010000004">
    <property type="protein sequence ID" value="MDJ1182812.1"/>
    <property type="molecule type" value="Genomic_DNA"/>
</dbReference>
<evidence type="ECO:0000313" key="9">
    <source>
        <dbReference type="Proteomes" id="UP001232992"/>
    </source>
</evidence>
<organism evidence="8 9">
    <name type="scientific">Roseofilum casamattae BLCC-M143</name>
    <dbReference type="NCBI Taxonomy" id="3022442"/>
    <lineage>
        <taxon>Bacteria</taxon>
        <taxon>Bacillati</taxon>
        <taxon>Cyanobacteriota</taxon>
        <taxon>Cyanophyceae</taxon>
        <taxon>Desertifilales</taxon>
        <taxon>Desertifilaceae</taxon>
        <taxon>Roseofilum</taxon>
        <taxon>Roseofilum casamattae</taxon>
    </lineage>
</organism>
<name>A0ABT7BVI0_9CYAN</name>
<dbReference type="InterPro" id="IPR036510">
    <property type="entry name" value="Ribosomal_bS20_sf"/>
</dbReference>
<keyword evidence="2 7" id="KW-0699">rRNA-binding</keyword>
<dbReference type="Pfam" id="PF01649">
    <property type="entry name" value="Ribosomal_S20p"/>
    <property type="match status" value="1"/>
</dbReference>
<dbReference type="HAMAP" id="MF_00500">
    <property type="entry name" value="Ribosomal_bS20"/>
    <property type="match status" value="1"/>
</dbReference>